<keyword evidence="2" id="KW-1185">Reference proteome</keyword>
<name>A0A7W5CFD6_9BACL</name>
<evidence type="ECO:0000313" key="2">
    <source>
        <dbReference type="Proteomes" id="UP000518605"/>
    </source>
</evidence>
<sequence>MRKQKPMSFEDLLKELQGQKDVQEDPSHVSLETLFHDSFMRKHTRSNSFAEFLEKGNFKVQTREDIQDIPDEFFDRHVARDTDFANWQKMLDTATAEYGAK</sequence>
<reference evidence="1 2" key="1">
    <citation type="submission" date="2020-08" db="EMBL/GenBank/DDBJ databases">
        <title>Genomic Encyclopedia of Type Strains, Phase III (KMG-III): the genomes of soil and plant-associated and newly described type strains.</title>
        <authorList>
            <person name="Whitman W."/>
        </authorList>
    </citation>
    <scope>NUCLEOTIDE SEQUENCE [LARGE SCALE GENOMIC DNA]</scope>
    <source>
        <strain evidence="1 2">CECT 8234</strain>
    </source>
</reference>
<dbReference type="EMBL" id="JACHXW010000034">
    <property type="protein sequence ID" value="MBB3156209.1"/>
    <property type="molecule type" value="Genomic_DNA"/>
</dbReference>
<dbReference type="AlphaFoldDB" id="A0A7W5CFD6"/>
<organism evidence="1 2">
    <name type="scientific">Paenibacillus endophyticus</name>
    <dbReference type="NCBI Taxonomy" id="1294268"/>
    <lineage>
        <taxon>Bacteria</taxon>
        <taxon>Bacillati</taxon>
        <taxon>Bacillota</taxon>
        <taxon>Bacilli</taxon>
        <taxon>Bacillales</taxon>
        <taxon>Paenibacillaceae</taxon>
        <taxon>Paenibacillus</taxon>
    </lineage>
</organism>
<gene>
    <name evidence="1" type="ORF">FHS16_006331</name>
</gene>
<accession>A0A7W5CFD6</accession>
<evidence type="ECO:0000313" key="1">
    <source>
        <dbReference type="EMBL" id="MBB3156209.1"/>
    </source>
</evidence>
<protein>
    <submittedName>
        <fullName evidence="1">Uncharacterized protein</fullName>
    </submittedName>
</protein>
<dbReference type="Proteomes" id="UP000518605">
    <property type="component" value="Unassembled WGS sequence"/>
</dbReference>
<comment type="caution">
    <text evidence="1">The sequence shown here is derived from an EMBL/GenBank/DDBJ whole genome shotgun (WGS) entry which is preliminary data.</text>
</comment>
<proteinExistence type="predicted"/>